<feature type="domain" description="VWFA" evidence="4">
    <location>
        <begin position="7"/>
        <end position="115"/>
    </location>
</feature>
<dbReference type="PANTHER" id="PTHR10223:SF0">
    <property type="entry name" value="26S PROTEASOME NON-ATPASE REGULATORY SUBUNIT 4"/>
    <property type="match status" value="1"/>
</dbReference>
<dbReference type="InterPro" id="IPR036465">
    <property type="entry name" value="vWFA_dom_sf"/>
</dbReference>
<sequence>MVEACFLCLDSTEYMRNGDQYPTRMMAEQDAACLLANAKLQANAENTLGFLTTGGNACTVYETLTNNVDAVMTSIGSIPVNGKRCNFSSGLQIASLALSHRTNSRAEKRIVAFVGSPVGETEAELEALAKKLRKDDVAVDVVAFGVESNVELLQAFVKKVSKKENSRFLAVGARENLTDKLMSNAILLGEDLPEGADVGGTGLGGFGVDPNMDPELAMALRLSMEDEMQRQAAAAAATTSSAAPESAPTPGSAATSAAPATPAPAPAPVVDEEELSYENMSEEEMMRRAIALSLQDTTQGASDSTSPQSAQQPATTSEACKNEEETEDEFAKRVEESLEKCDEGNSS</sequence>
<dbReference type="SMART" id="SM00726">
    <property type="entry name" value="UIM"/>
    <property type="match status" value="2"/>
</dbReference>
<dbReference type="InterPro" id="IPR002035">
    <property type="entry name" value="VWF_A"/>
</dbReference>
<accession>A0A640KAU7</accession>
<dbReference type="Proteomes" id="UP000419144">
    <property type="component" value="Unassembled WGS sequence"/>
</dbReference>
<comment type="similarity">
    <text evidence="1">Belongs to the proteasome subunit S5A family.</text>
</comment>
<proteinExistence type="inferred from homology"/>
<dbReference type="InterPro" id="IPR003903">
    <property type="entry name" value="UIM_dom"/>
</dbReference>
<evidence type="ECO:0000313" key="6">
    <source>
        <dbReference type="Proteomes" id="UP000419144"/>
    </source>
</evidence>
<dbReference type="Gene3D" id="6.10.250.380">
    <property type="match status" value="1"/>
</dbReference>
<dbReference type="GO" id="GO:0005634">
    <property type="term" value="C:nucleus"/>
    <property type="evidence" value="ECO:0007669"/>
    <property type="project" value="TreeGrafter"/>
</dbReference>
<reference evidence="5" key="1">
    <citation type="submission" date="2019-11" db="EMBL/GenBank/DDBJ databases">
        <title>Leishmania tarentolae CDS.</title>
        <authorList>
            <person name="Goto Y."/>
            <person name="Yamagishi J."/>
        </authorList>
    </citation>
    <scope>NUCLEOTIDE SEQUENCE [LARGE SCALE GENOMIC DNA]</scope>
    <source>
        <strain evidence="5">Parrot Tar II</strain>
    </source>
</reference>
<dbReference type="Gene3D" id="6.10.140.100">
    <property type="match status" value="1"/>
</dbReference>
<feature type="compositionally biased region" description="Basic and acidic residues" evidence="3">
    <location>
        <begin position="329"/>
        <end position="347"/>
    </location>
</feature>
<evidence type="ECO:0000256" key="2">
    <source>
        <dbReference type="ARBA" id="ARBA00022942"/>
    </source>
</evidence>
<name>A0A640KAU7_LEITA</name>
<dbReference type="GO" id="GO:0031593">
    <property type="term" value="F:polyubiquitin modification-dependent protein binding"/>
    <property type="evidence" value="ECO:0007669"/>
    <property type="project" value="TreeGrafter"/>
</dbReference>
<dbReference type="EMBL" id="BLBS01000008">
    <property type="protein sequence ID" value="GET86124.1"/>
    <property type="molecule type" value="Genomic_DNA"/>
</dbReference>
<evidence type="ECO:0000256" key="3">
    <source>
        <dbReference type="SAM" id="MobiDB-lite"/>
    </source>
</evidence>
<organism evidence="5 6">
    <name type="scientific">Leishmania tarentolae</name>
    <name type="common">Sauroleishmania tarentolae</name>
    <dbReference type="NCBI Taxonomy" id="5689"/>
    <lineage>
        <taxon>Eukaryota</taxon>
        <taxon>Discoba</taxon>
        <taxon>Euglenozoa</taxon>
        <taxon>Kinetoplastea</taxon>
        <taxon>Metakinetoplastina</taxon>
        <taxon>Trypanosomatida</taxon>
        <taxon>Trypanosomatidae</taxon>
        <taxon>Leishmaniinae</taxon>
        <taxon>Leishmania</taxon>
        <taxon>lizard Leishmania</taxon>
    </lineage>
</organism>
<dbReference type="AlphaFoldDB" id="A0A640KAU7"/>
<dbReference type="PROSITE" id="PS50330">
    <property type="entry name" value="UIM"/>
    <property type="match status" value="2"/>
</dbReference>
<feature type="region of interest" description="Disordered" evidence="3">
    <location>
        <begin position="229"/>
        <end position="271"/>
    </location>
</feature>
<evidence type="ECO:0000259" key="4">
    <source>
        <dbReference type="Pfam" id="PF13519"/>
    </source>
</evidence>
<dbReference type="Gene3D" id="3.40.50.410">
    <property type="entry name" value="von Willebrand factor, type A domain"/>
    <property type="match status" value="1"/>
</dbReference>
<dbReference type="GO" id="GO:0005829">
    <property type="term" value="C:cytosol"/>
    <property type="evidence" value="ECO:0007669"/>
    <property type="project" value="TreeGrafter"/>
</dbReference>
<comment type="caution">
    <text evidence="5">The sequence shown here is derived from an EMBL/GenBank/DDBJ whole genome shotgun (WGS) entry which is preliminary data.</text>
</comment>
<dbReference type="GO" id="GO:0043161">
    <property type="term" value="P:proteasome-mediated ubiquitin-dependent protein catabolic process"/>
    <property type="evidence" value="ECO:0007669"/>
    <property type="project" value="TreeGrafter"/>
</dbReference>
<dbReference type="GO" id="GO:0008540">
    <property type="term" value="C:proteasome regulatory particle, base subcomplex"/>
    <property type="evidence" value="ECO:0007669"/>
    <property type="project" value="TreeGrafter"/>
</dbReference>
<evidence type="ECO:0000313" key="5">
    <source>
        <dbReference type="EMBL" id="GET86124.1"/>
    </source>
</evidence>
<feature type="compositionally biased region" description="Low complexity" evidence="3">
    <location>
        <begin position="232"/>
        <end position="260"/>
    </location>
</feature>
<dbReference type="Pfam" id="PF13519">
    <property type="entry name" value="VWA_2"/>
    <property type="match status" value="1"/>
</dbReference>
<dbReference type="FunFam" id="3.40.50.410:FF:000005">
    <property type="entry name" value="26S proteasome non-ATPase regulatory subunit 4"/>
    <property type="match status" value="1"/>
</dbReference>
<evidence type="ECO:0000256" key="1">
    <source>
        <dbReference type="ARBA" id="ARBA00005574"/>
    </source>
</evidence>
<gene>
    <name evidence="5" type="ORF">LtaPh_0712100</name>
</gene>
<dbReference type="VEuPathDB" id="TriTrypDB:LtaPh_0712100"/>
<dbReference type="PANTHER" id="PTHR10223">
    <property type="entry name" value="26S PROTEASOME NON-ATPASE REGULATORY SUBUNIT 4"/>
    <property type="match status" value="1"/>
</dbReference>
<feature type="region of interest" description="Disordered" evidence="3">
    <location>
        <begin position="290"/>
        <end position="347"/>
    </location>
</feature>
<protein>
    <submittedName>
        <fullName evidence="5">Proteasome regulatory non-ATP-ase subunit, putative</fullName>
    </submittedName>
</protein>
<dbReference type="OrthoDB" id="1731724at2759"/>
<keyword evidence="6" id="KW-1185">Reference proteome</keyword>
<feature type="compositionally biased region" description="Polar residues" evidence="3">
    <location>
        <begin position="294"/>
        <end position="319"/>
    </location>
</feature>
<keyword evidence="2 5" id="KW-0647">Proteasome</keyword>
<dbReference type="Pfam" id="PF02809">
    <property type="entry name" value="UIM"/>
    <property type="match status" value="2"/>
</dbReference>
<dbReference type="SUPFAM" id="SSF53300">
    <property type="entry name" value="vWA-like"/>
    <property type="match status" value="1"/>
</dbReference>
<dbReference type="InterPro" id="IPR027040">
    <property type="entry name" value="PSMD4"/>
</dbReference>